<dbReference type="EnsemblPlants" id="AUR62041705-RA">
    <property type="protein sequence ID" value="AUR62041705-RA:cds"/>
    <property type="gene ID" value="AUR62041705"/>
</dbReference>
<evidence type="ECO:0000259" key="6">
    <source>
        <dbReference type="PROSITE" id="PS51032"/>
    </source>
</evidence>
<evidence type="ECO:0000313" key="8">
    <source>
        <dbReference type="Proteomes" id="UP000596660"/>
    </source>
</evidence>
<dbReference type="PANTHER" id="PTHR31190">
    <property type="entry name" value="DNA-BINDING DOMAIN"/>
    <property type="match status" value="1"/>
</dbReference>
<dbReference type="InterPro" id="IPR036955">
    <property type="entry name" value="AP2/ERF_dom_sf"/>
</dbReference>
<dbReference type="GO" id="GO:0009873">
    <property type="term" value="P:ethylene-activated signaling pathway"/>
    <property type="evidence" value="ECO:0007669"/>
    <property type="project" value="InterPro"/>
</dbReference>
<dbReference type="Proteomes" id="UP000596660">
    <property type="component" value="Unplaced"/>
</dbReference>
<proteinExistence type="predicted"/>
<evidence type="ECO:0000256" key="4">
    <source>
        <dbReference type="ARBA" id="ARBA00023163"/>
    </source>
</evidence>
<dbReference type="FunFam" id="3.30.730.10:FF:000001">
    <property type="entry name" value="Ethylene-responsive transcription factor 2"/>
    <property type="match status" value="1"/>
</dbReference>
<dbReference type="InterPro" id="IPR044808">
    <property type="entry name" value="ERF_plant"/>
</dbReference>
<dbReference type="GO" id="GO:0003677">
    <property type="term" value="F:DNA binding"/>
    <property type="evidence" value="ECO:0007669"/>
    <property type="project" value="UniProtKB-KW"/>
</dbReference>
<comment type="subcellular location">
    <subcellularLocation>
        <location evidence="1">Nucleus</location>
    </subcellularLocation>
</comment>
<dbReference type="SMART" id="SM00380">
    <property type="entry name" value="AP2"/>
    <property type="match status" value="1"/>
</dbReference>
<keyword evidence="4" id="KW-0804">Transcription</keyword>
<keyword evidence="3" id="KW-0238">DNA-binding</keyword>
<dbReference type="GO" id="GO:0005634">
    <property type="term" value="C:nucleus"/>
    <property type="evidence" value="ECO:0007669"/>
    <property type="project" value="UniProtKB-SubCell"/>
</dbReference>
<dbReference type="Pfam" id="PF00847">
    <property type="entry name" value="AP2"/>
    <property type="match status" value="1"/>
</dbReference>
<protein>
    <recommendedName>
        <fullName evidence="6">AP2/ERF domain-containing protein</fullName>
    </recommendedName>
</protein>
<evidence type="ECO:0000256" key="3">
    <source>
        <dbReference type="ARBA" id="ARBA00023125"/>
    </source>
</evidence>
<dbReference type="AlphaFoldDB" id="A0A803N7F1"/>
<dbReference type="PROSITE" id="PS51032">
    <property type="entry name" value="AP2_ERF"/>
    <property type="match status" value="1"/>
</dbReference>
<dbReference type="InterPro" id="IPR001471">
    <property type="entry name" value="AP2/ERF_dom"/>
</dbReference>
<dbReference type="Gene3D" id="3.30.730.10">
    <property type="entry name" value="AP2/ERF domain"/>
    <property type="match status" value="1"/>
</dbReference>
<dbReference type="OMA" id="SGDEYHH"/>
<keyword evidence="2" id="KW-0805">Transcription regulation</keyword>
<sequence length="282" mass="31756">MASEDNNENYNKIETNNYDYYQHHHGQGGSHHGVDDGSLVNFPVYSARSQHDMSAMVQALSQVISNNNSTTPSQAHQDHGAIIPTQIFHANQPQNINFQPLEANQGDVRKRHYRGVRQRPWGKWAAEIRDPKKAARVWLGTFDTAEAAALAYDEAALKFKGNKAKLNFPERVQGKLSDSVANYPFPNHHQATNSYNYMMASPSFPPHGDNQGSTFAQHPNFHFNSQQYEATPSYNVSESSISYGEDHSFASHPSFSSIKMETLNPEDLQEHEHMFFSSSSLK</sequence>
<evidence type="ECO:0000313" key="7">
    <source>
        <dbReference type="EnsemblPlants" id="AUR62041705-RA:cds"/>
    </source>
</evidence>
<feature type="domain" description="AP2/ERF" evidence="6">
    <location>
        <begin position="112"/>
        <end position="169"/>
    </location>
</feature>
<evidence type="ECO:0000256" key="5">
    <source>
        <dbReference type="ARBA" id="ARBA00023242"/>
    </source>
</evidence>
<evidence type="ECO:0000256" key="2">
    <source>
        <dbReference type="ARBA" id="ARBA00023015"/>
    </source>
</evidence>
<reference evidence="7" key="2">
    <citation type="submission" date="2021-03" db="UniProtKB">
        <authorList>
            <consortium name="EnsemblPlants"/>
        </authorList>
    </citation>
    <scope>IDENTIFICATION</scope>
</reference>
<dbReference type="InterPro" id="IPR016177">
    <property type="entry name" value="DNA-bd_dom_sf"/>
</dbReference>
<accession>A0A803N7F1</accession>
<dbReference type="PANTHER" id="PTHR31190:SF489">
    <property type="entry name" value="ETHYLENE-RESPONSIVE TRANSCRIPTION FACTOR ERF113-RELATED"/>
    <property type="match status" value="1"/>
</dbReference>
<dbReference type="CDD" id="cd00018">
    <property type="entry name" value="AP2"/>
    <property type="match status" value="1"/>
</dbReference>
<dbReference type="SUPFAM" id="SSF54171">
    <property type="entry name" value="DNA-binding domain"/>
    <property type="match status" value="1"/>
</dbReference>
<dbReference type="PRINTS" id="PR00367">
    <property type="entry name" value="ETHRSPELEMNT"/>
</dbReference>
<evidence type="ECO:0000256" key="1">
    <source>
        <dbReference type="ARBA" id="ARBA00004123"/>
    </source>
</evidence>
<dbReference type="GO" id="GO:0003700">
    <property type="term" value="F:DNA-binding transcription factor activity"/>
    <property type="evidence" value="ECO:0007669"/>
    <property type="project" value="InterPro"/>
</dbReference>
<keyword evidence="8" id="KW-1185">Reference proteome</keyword>
<organism evidence="7 8">
    <name type="scientific">Chenopodium quinoa</name>
    <name type="common">Quinoa</name>
    <dbReference type="NCBI Taxonomy" id="63459"/>
    <lineage>
        <taxon>Eukaryota</taxon>
        <taxon>Viridiplantae</taxon>
        <taxon>Streptophyta</taxon>
        <taxon>Embryophyta</taxon>
        <taxon>Tracheophyta</taxon>
        <taxon>Spermatophyta</taxon>
        <taxon>Magnoliopsida</taxon>
        <taxon>eudicotyledons</taxon>
        <taxon>Gunneridae</taxon>
        <taxon>Pentapetalae</taxon>
        <taxon>Caryophyllales</taxon>
        <taxon>Chenopodiaceae</taxon>
        <taxon>Chenopodioideae</taxon>
        <taxon>Atripliceae</taxon>
        <taxon>Chenopodium</taxon>
    </lineage>
</organism>
<reference evidence="7" key="1">
    <citation type="journal article" date="2017" name="Nature">
        <title>The genome of Chenopodium quinoa.</title>
        <authorList>
            <person name="Jarvis D.E."/>
            <person name="Ho Y.S."/>
            <person name="Lightfoot D.J."/>
            <person name="Schmoeckel S.M."/>
            <person name="Li B."/>
            <person name="Borm T.J.A."/>
            <person name="Ohyanagi H."/>
            <person name="Mineta K."/>
            <person name="Michell C.T."/>
            <person name="Saber N."/>
            <person name="Kharbatia N.M."/>
            <person name="Rupper R.R."/>
            <person name="Sharp A.R."/>
            <person name="Dally N."/>
            <person name="Boughton B.A."/>
            <person name="Woo Y.H."/>
            <person name="Gao G."/>
            <person name="Schijlen E.G.W.M."/>
            <person name="Guo X."/>
            <person name="Momin A.A."/>
            <person name="Negrao S."/>
            <person name="Al-Babili S."/>
            <person name="Gehring C."/>
            <person name="Roessner U."/>
            <person name="Jung C."/>
            <person name="Murphy K."/>
            <person name="Arold S.T."/>
            <person name="Gojobori T."/>
            <person name="van der Linden C.G."/>
            <person name="van Loo E.N."/>
            <person name="Jellen E.N."/>
            <person name="Maughan P.J."/>
            <person name="Tester M."/>
        </authorList>
    </citation>
    <scope>NUCLEOTIDE SEQUENCE [LARGE SCALE GENOMIC DNA]</scope>
    <source>
        <strain evidence="7">cv. PI 614886</strain>
    </source>
</reference>
<name>A0A803N7F1_CHEQI</name>
<dbReference type="Gramene" id="AUR62041705-RA">
    <property type="protein sequence ID" value="AUR62041705-RA:cds"/>
    <property type="gene ID" value="AUR62041705"/>
</dbReference>
<keyword evidence="5" id="KW-0539">Nucleus</keyword>